<proteinExistence type="predicted"/>
<accession>D7MI51</accession>
<keyword evidence="3" id="KW-1185">Reference proteome</keyword>
<evidence type="ECO:0000313" key="3">
    <source>
        <dbReference type="Proteomes" id="UP000008694"/>
    </source>
</evidence>
<name>D7MI51_ARALL</name>
<dbReference type="EMBL" id="GL348719">
    <property type="protein sequence ID" value="EFH46755.1"/>
    <property type="molecule type" value="Genomic_DNA"/>
</dbReference>
<sequence>MTPSQEERRHHDEAKGRTLDQRKSPGRRRFRADLLTKACSAEKKRDTWTGDESLYHCPAPSTGSGGRGQEKPVTGKPAVAHGEPSTHTTRTKEETTLQSLQEHMRRREQVTKSPLTVSVGTKHRRGKGGGD</sequence>
<gene>
    <name evidence="2" type="ORF">ARALYDRAFT_915800</name>
</gene>
<reference evidence="3" key="1">
    <citation type="journal article" date="2011" name="Nat. Genet.">
        <title>The Arabidopsis lyrata genome sequence and the basis of rapid genome size change.</title>
        <authorList>
            <person name="Hu T.T."/>
            <person name="Pattyn P."/>
            <person name="Bakker E.G."/>
            <person name="Cao J."/>
            <person name="Cheng J.-F."/>
            <person name="Clark R.M."/>
            <person name="Fahlgren N."/>
            <person name="Fawcett J.A."/>
            <person name="Grimwood J."/>
            <person name="Gundlach H."/>
            <person name="Haberer G."/>
            <person name="Hollister J.D."/>
            <person name="Ossowski S."/>
            <person name="Ottilar R.P."/>
            <person name="Salamov A.A."/>
            <person name="Schneeberger K."/>
            <person name="Spannagl M."/>
            <person name="Wang X."/>
            <person name="Yang L."/>
            <person name="Nasrallah M.E."/>
            <person name="Bergelson J."/>
            <person name="Carrington J.C."/>
            <person name="Gaut B.S."/>
            <person name="Schmutz J."/>
            <person name="Mayer K.F.X."/>
            <person name="Van de Peer Y."/>
            <person name="Grigoriev I.V."/>
            <person name="Nordborg M."/>
            <person name="Weigel D."/>
            <person name="Guo Y.-L."/>
        </authorList>
    </citation>
    <scope>NUCLEOTIDE SEQUENCE [LARGE SCALE GENOMIC DNA]</scope>
    <source>
        <strain evidence="3">cv. MN47</strain>
    </source>
</reference>
<evidence type="ECO:0000313" key="2">
    <source>
        <dbReference type="EMBL" id="EFH46755.1"/>
    </source>
</evidence>
<organism evidence="3">
    <name type="scientific">Arabidopsis lyrata subsp. lyrata</name>
    <name type="common">Lyre-leaved rock-cress</name>
    <dbReference type="NCBI Taxonomy" id="81972"/>
    <lineage>
        <taxon>Eukaryota</taxon>
        <taxon>Viridiplantae</taxon>
        <taxon>Streptophyta</taxon>
        <taxon>Embryophyta</taxon>
        <taxon>Tracheophyta</taxon>
        <taxon>Spermatophyta</taxon>
        <taxon>Magnoliopsida</taxon>
        <taxon>eudicotyledons</taxon>
        <taxon>Gunneridae</taxon>
        <taxon>Pentapetalae</taxon>
        <taxon>rosids</taxon>
        <taxon>malvids</taxon>
        <taxon>Brassicales</taxon>
        <taxon>Brassicaceae</taxon>
        <taxon>Camelineae</taxon>
        <taxon>Arabidopsis</taxon>
    </lineage>
</organism>
<feature type="compositionally biased region" description="Basic and acidic residues" evidence="1">
    <location>
        <begin position="1"/>
        <end position="23"/>
    </location>
</feature>
<feature type="region of interest" description="Disordered" evidence="1">
    <location>
        <begin position="1"/>
        <end position="29"/>
    </location>
</feature>
<dbReference type="Proteomes" id="UP000008694">
    <property type="component" value="Unassembled WGS sequence"/>
</dbReference>
<feature type="region of interest" description="Disordered" evidence="1">
    <location>
        <begin position="43"/>
        <end position="131"/>
    </location>
</feature>
<protein>
    <submittedName>
        <fullName evidence="2">Predicted protein</fullName>
    </submittedName>
</protein>
<evidence type="ECO:0000256" key="1">
    <source>
        <dbReference type="SAM" id="MobiDB-lite"/>
    </source>
</evidence>
<dbReference type="HOGENOM" id="CLU_158878_0_0_1"/>
<dbReference type="AlphaFoldDB" id="D7MI51"/>
<dbReference type="Gramene" id="scaffold_703542.1">
    <property type="protein sequence ID" value="scaffold_703542.1"/>
    <property type="gene ID" value="scaffold_703542.1"/>
</dbReference>
<feature type="compositionally biased region" description="Basic residues" evidence="1">
    <location>
        <begin position="121"/>
        <end position="131"/>
    </location>
</feature>